<dbReference type="Pfam" id="PF03571">
    <property type="entry name" value="Peptidase_M49"/>
    <property type="match status" value="2"/>
</dbReference>
<gene>
    <name evidence="3" type="ORF">MGU_00830</name>
</gene>
<dbReference type="AlphaFoldDB" id="A0A0B4IBY9"/>
<keyword evidence="2" id="KW-0378">Hydrolase</keyword>
<dbReference type="GO" id="GO:0046872">
    <property type="term" value="F:metal ion binding"/>
    <property type="evidence" value="ECO:0007669"/>
    <property type="project" value="UniProtKB-KW"/>
</dbReference>
<keyword evidence="4" id="KW-1185">Reference proteome</keyword>
<evidence type="ECO:0000256" key="1">
    <source>
        <dbReference type="ARBA" id="ARBA00022723"/>
    </source>
</evidence>
<dbReference type="HOGENOM" id="CLU_011977_1_0_1"/>
<dbReference type="EMBL" id="AZNH01000002">
    <property type="protein sequence ID" value="KID91919.1"/>
    <property type="molecule type" value="Genomic_DNA"/>
</dbReference>
<dbReference type="GO" id="GO:0008239">
    <property type="term" value="F:dipeptidyl-peptidase activity"/>
    <property type="evidence" value="ECO:0007669"/>
    <property type="project" value="TreeGrafter"/>
</dbReference>
<name>A0A0B4IBY9_METGA</name>
<protein>
    <submittedName>
        <fullName evidence="3">Dipeptidyl peptidase III</fullName>
    </submittedName>
</protein>
<dbReference type="Proteomes" id="UP000031192">
    <property type="component" value="Unassembled WGS sequence"/>
</dbReference>
<keyword evidence="1" id="KW-0479">Metal-binding</keyword>
<accession>A0A0B4IBY9</accession>
<dbReference type="InterPro" id="IPR039461">
    <property type="entry name" value="Peptidase_M49"/>
</dbReference>
<proteinExistence type="predicted"/>
<organism evidence="3 4">
    <name type="scientific">Metarhizium guizhouense (strain ARSEF 977)</name>
    <dbReference type="NCBI Taxonomy" id="1276136"/>
    <lineage>
        <taxon>Eukaryota</taxon>
        <taxon>Fungi</taxon>
        <taxon>Dikarya</taxon>
        <taxon>Ascomycota</taxon>
        <taxon>Pezizomycotina</taxon>
        <taxon>Sordariomycetes</taxon>
        <taxon>Hypocreomycetidae</taxon>
        <taxon>Hypocreales</taxon>
        <taxon>Clavicipitaceae</taxon>
        <taxon>Metarhizium</taxon>
    </lineage>
</organism>
<dbReference type="OrthoDB" id="4694525at2759"/>
<evidence type="ECO:0000313" key="3">
    <source>
        <dbReference type="EMBL" id="KID91919.1"/>
    </source>
</evidence>
<sequence>MAVHQVQVFKLGIATQFERLNMARGMLNIKSSAAWLGSRIILRQVSPESSSIFDFVIELHRTCSGNWHSFIGEGVSSDDLQKFLTYAATFLSNAGNYYGSGDQKFVPGIENHVLKKLADRSSVLRALYEEIHKSIESIPPFNLGFPSETSQSSYYLGNAISESDAAIVSKILEQNSVFPENTRLRKSEDGTEYDVLIASVERGVVAQFSLPTSKYAANDLQRNILSAYIESFQTGSLDIYRTSQRLWVQDKAPRFIRRLPWATPENDGKGPFEKSLFEPPDFSSIHALAYCSSIIFPGINLPNYNDIRQENGFKNVIISNRMIAESQAKQYPFIEDSEAEQFRKHKFQAYYWWVVLHELLGHGTGRMMVESMDGKFNFDIENPPVNPLTGRPISSWYKPGQTWTGQFGELATTVDECRAELVGAYLMDDSELLQMFGFTETSNIHAEDLTYNLYLQLGVDGLRGLSNFNVQNNKWGQAHSRAHFAILKCLLLNGGGVITISHNKPKQRLTVRVDRSKIRTHGKPALGKMLLHLHMFRCTADVEGCRTYYEKLSSVDGE</sequence>
<evidence type="ECO:0000313" key="4">
    <source>
        <dbReference type="Proteomes" id="UP000031192"/>
    </source>
</evidence>
<dbReference type="PANTHER" id="PTHR23422:SF11">
    <property type="entry name" value="DIPEPTIDYL PEPTIDASE 3"/>
    <property type="match status" value="1"/>
</dbReference>
<dbReference type="PANTHER" id="PTHR23422">
    <property type="entry name" value="DIPEPTIDYL PEPTIDASE III-RELATED"/>
    <property type="match status" value="1"/>
</dbReference>
<reference evidence="3 4" key="1">
    <citation type="journal article" date="2014" name="Proc. Natl. Acad. Sci. U.S.A.">
        <title>Trajectory and genomic determinants of fungal-pathogen speciation and host adaptation.</title>
        <authorList>
            <person name="Hu X."/>
            <person name="Xiao G."/>
            <person name="Zheng P."/>
            <person name="Shang Y."/>
            <person name="Su Y."/>
            <person name="Zhang X."/>
            <person name="Liu X."/>
            <person name="Zhan S."/>
            <person name="St Leger R.J."/>
            <person name="Wang C."/>
        </authorList>
    </citation>
    <scope>NUCLEOTIDE SEQUENCE [LARGE SCALE GENOMIC DNA]</scope>
    <source>
        <strain evidence="3 4">ARSEF 977</strain>
    </source>
</reference>
<dbReference type="Gene3D" id="3.30.540.30">
    <property type="match status" value="1"/>
</dbReference>
<comment type="caution">
    <text evidence="3">The sequence shown here is derived from an EMBL/GenBank/DDBJ whole genome shotgun (WGS) entry which is preliminary data.</text>
</comment>
<dbReference type="GO" id="GO:0005737">
    <property type="term" value="C:cytoplasm"/>
    <property type="evidence" value="ECO:0007669"/>
    <property type="project" value="TreeGrafter"/>
</dbReference>
<evidence type="ECO:0000256" key="2">
    <source>
        <dbReference type="ARBA" id="ARBA00022801"/>
    </source>
</evidence>